<gene>
    <name evidence="4" type="primary">msrA</name>
    <name evidence="7" type="ORF">GGR05_000178</name>
</gene>
<evidence type="ECO:0000256" key="1">
    <source>
        <dbReference type="ARBA" id="ARBA00023002"/>
    </source>
</evidence>
<feature type="signal peptide" evidence="5">
    <location>
        <begin position="1"/>
        <end position="27"/>
    </location>
</feature>
<dbReference type="GO" id="GO:0008113">
    <property type="term" value="F:peptide-methionine (S)-S-oxide reductase activity"/>
    <property type="evidence" value="ECO:0007669"/>
    <property type="project" value="UniProtKB-UniRule"/>
</dbReference>
<dbReference type="PANTHER" id="PTHR43774">
    <property type="entry name" value="PEPTIDE METHIONINE SULFOXIDE REDUCTASE"/>
    <property type="match status" value="1"/>
</dbReference>
<dbReference type="EMBL" id="JACIDO010000001">
    <property type="protein sequence ID" value="MBB3934067.1"/>
    <property type="molecule type" value="Genomic_DNA"/>
</dbReference>
<comment type="similarity">
    <text evidence="4">Belongs to the MsrA Met sulfoxide reductase family.</text>
</comment>
<protein>
    <recommendedName>
        <fullName evidence="4">Peptide methionine sulfoxide reductase MsrA</fullName>
        <shortName evidence="4">Protein-methionine-S-oxide reductase</shortName>
        <ecNumber evidence="4">1.8.4.11</ecNumber>
    </recommendedName>
    <alternativeName>
        <fullName evidence="4">Peptide-methionine (S)-S-oxide reductase</fullName>
        <shortName evidence="4">Peptide Met(O) reductase</shortName>
    </alternativeName>
</protein>
<dbReference type="SUPFAM" id="SSF55068">
    <property type="entry name" value="Peptide methionine sulfoxide reductase"/>
    <property type="match status" value="1"/>
</dbReference>
<keyword evidence="8" id="KW-1185">Reference proteome</keyword>
<dbReference type="Gene3D" id="3.30.1060.10">
    <property type="entry name" value="Peptide methionine sulphoxide reductase MsrA"/>
    <property type="match status" value="1"/>
</dbReference>
<evidence type="ECO:0000259" key="6">
    <source>
        <dbReference type="Pfam" id="PF01625"/>
    </source>
</evidence>
<dbReference type="AlphaFoldDB" id="A0A7W6FTJ1"/>
<dbReference type="OrthoDB" id="4174719at2"/>
<comment type="caution">
    <text evidence="7">The sequence shown here is derived from an EMBL/GenBank/DDBJ whole genome shotgun (WGS) entry which is preliminary data.</text>
</comment>
<proteinExistence type="inferred from homology"/>
<dbReference type="RefSeq" id="WP_090961486.1">
    <property type="nucleotide sequence ID" value="NZ_FOOA01000004.1"/>
</dbReference>
<evidence type="ECO:0000313" key="8">
    <source>
        <dbReference type="Proteomes" id="UP000531216"/>
    </source>
</evidence>
<evidence type="ECO:0000256" key="3">
    <source>
        <dbReference type="ARBA" id="ARBA00048782"/>
    </source>
</evidence>
<dbReference type="PANTHER" id="PTHR43774:SF1">
    <property type="entry name" value="PEPTIDE METHIONINE SULFOXIDE REDUCTASE MSRA 2"/>
    <property type="match status" value="1"/>
</dbReference>
<organism evidence="7 8">
    <name type="scientific">Aureimonas phyllosphaerae</name>
    <dbReference type="NCBI Taxonomy" id="1166078"/>
    <lineage>
        <taxon>Bacteria</taxon>
        <taxon>Pseudomonadati</taxon>
        <taxon>Pseudomonadota</taxon>
        <taxon>Alphaproteobacteria</taxon>
        <taxon>Hyphomicrobiales</taxon>
        <taxon>Aurantimonadaceae</taxon>
        <taxon>Aureimonas</taxon>
    </lineage>
</organism>
<dbReference type="NCBIfam" id="TIGR00401">
    <property type="entry name" value="msrA"/>
    <property type="match status" value="1"/>
</dbReference>
<sequence length="207" mass="22445">MTRSSFLRPGVLALGLFAVLTPIAAQADEAILAGGCFWSMETDLDRVPGVTKTVSGYTGGHLKNPTYQDVVTETTGHYEAVKVTYDPAKITYDQLLQAYWHSIDPTDAGGQFCDRGDSYRTAVFAIGDGQMKTAEASKAAVQKELGKKVATAVLPAAEFYPAEDYHQDYARKNPGHYKRYRIGCGRDAAVKAVWGAKAQAELTAKLD</sequence>
<evidence type="ECO:0000256" key="5">
    <source>
        <dbReference type="SAM" id="SignalP"/>
    </source>
</evidence>
<keyword evidence="1 4" id="KW-0560">Oxidoreductase</keyword>
<dbReference type="Pfam" id="PF01625">
    <property type="entry name" value="PMSR"/>
    <property type="match status" value="1"/>
</dbReference>
<evidence type="ECO:0000256" key="2">
    <source>
        <dbReference type="ARBA" id="ARBA00047806"/>
    </source>
</evidence>
<feature type="active site" evidence="4">
    <location>
        <position position="36"/>
    </location>
</feature>
<dbReference type="EC" id="1.8.4.11" evidence="4"/>
<evidence type="ECO:0000313" key="7">
    <source>
        <dbReference type="EMBL" id="MBB3934067.1"/>
    </source>
</evidence>
<keyword evidence="5" id="KW-0732">Signal</keyword>
<comment type="catalytic activity">
    <reaction evidence="2 4">
        <text>L-methionyl-[protein] + [thioredoxin]-disulfide + H2O = L-methionyl-(S)-S-oxide-[protein] + [thioredoxin]-dithiol</text>
        <dbReference type="Rhea" id="RHEA:14217"/>
        <dbReference type="Rhea" id="RHEA-COMP:10698"/>
        <dbReference type="Rhea" id="RHEA-COMP:10700"/>
        <dbReference type="Rhea" id="RHEA-COMP:12313"/>
        <dbReference type="Rhea" id="RHEA-COMP:12315"/>
        <dbReference type="ChEBI" id="CHEBI:15377"/>
        <dbReference type="ChEBI" id="CHEBI:16044"/>
        <dbReference type="ChEBI" id="CHEBI:29950"/>
        <dbReference type="ChEBI" id="CHEBI:44120"/>
        <dbReference type="ChEBI" id="CHEBI:50058"/>
        <dbReference type="EC" id="1.8.4.11"/>
    </reaction>
</comment>
<dbReference type="Proteomes" id="UP000531216">
    <property type="component" value="Unassembled WGS sequence"/>
</dbReference>
<evidence type="ECO:0000256" key="4">
    <source>
        <dbReference type="HAMAP-Rule" id="MF_01401"/>
    </source>
</evidence>
<dbReference type="InterPro" id="IPR036509">
    <property type="entry name" value="Met_Sox_Rdtase_MsrA_sf"/>
</dbReference>
<reference evidence="7 8" key="1">
    <citation type="submission" date="2020-08" db="EMBL/GenBank/DDBJ databases">
        <title>Genomic Encyclopedia of Type Strains, Phase IV (KMG-IV): sequencing the most valuable type-strain genomes for metagenomic binning, comparative biology and taxonomic classification.</title>
        <authorList>
            <person name="Goeker M."/>
        </authorList>
    </citation>
    <scope>NUCLEOTIDE SEQUENCE [LARGE SCALE GENOMIC DNA]</scope>
    <source>
        <strain evidence="7 8">DSM 25024</strain>
    </source>
</reference>
<comment type="catalytic activity">
    <reaction evidence="3 4">
        <text>[thioredoxin]-disulfide + L-methionine + H2O = L-methionine (S)-S-oxide + [thioredoxin]-dithiol</text>
        <dbReference type="Rhea" id="RHEA:19993"/>
        <dbReference type="Rhea" id="RHEA-COMP:10698"/>
        <dbReference type="Rhea" id="RHEA-COMP:10700"/>
        <dbReference type="ChEBI" id="CHEBI:15377"/>
        <dbReference type="ChEBI" id="CHEBI:29950"/>
        <dbReference type="ChEBI" id="CHEBI:50058"/>
        <dbReference type="ChEBI" id="CHEBI:57844"/>
        <dbReference type="ChEBI" id="CHEBI:58772"/>
        <dbReference type="EC" id="1.8.4.11"/>
    </reaction>
</comment>
<comment type="function">
    <text evidence="4">Has an important function as a repair enzyme for proteins that have been inactivated by oxidation. Catalyzes the reversible oxidation-reduction of methionine sulfoxide in proteins to methionine.</text>
</comment>
<dbReference type="HAMAP" id="MF_01401">
    <property type="entry name" value="MsrA"/>
    <property type="match status" value="1"/>
</dbReference>
<name>A0A7W6FTJ1_9HYPH</name>
<feature type="domain" description="Peptide methionine sulphoxide reductase MsrA" evidence="6">
    <location>
        <begin position="29"/>
        <end position="178"/>
    </location>
</feature>
<feature type="chain" id="PRO_5031485472" description="Peptide methionine sulfoxide reductase MsrA" evidence="5">
    <location>
        <begin position="28"/>
        <end position="207"/>
    </location>
</feature>
<accession>A0A7W6FTJ1</accession>
<dbReference type="InterPro" id="IPR002569">
    <property type="entry name" value="Met_Sox_Rdtase_MsrA_dom"/>
</dbReference>